<keyword evidence="4" id="KW-0963">Cytoplasm</keyword>
<evidence type="ECO:0000256" key="1">
    <source>
        <dbReference type="ARBA" id="ARBA00004496"/>
    </source>
</evidence>
<evidence type="ECO:0000259" key="7">
    <source>
        <dbReference type="Pfam" id="PF00814"/>
    </source>
</evidence>
<dbReference type="NCBIfam" id="TIGR03725">
    <property type="entry name" value="T6A_YeaZ"/>
    <property type="match status" value="1"/>
</dbReference>
<keyword evidence="10" id="KW-1185">Reference proteome</keyword>
<dbReference type="FunFam" id="3.30.420.40:FF:000097">
    <property type="entry name" value="tRNA threonylcarbamoyladenosine biosynthesis protein TsaB"/>
    <property type="match status" value="1"/>
</dbReference>
<dbReference type="EMBL" id="JAFMPM010000008">
    <property type="protein sequence ID" value="MBO0614533.1"/>
    <property type="molecule type" value="Genomic_DNA"/>
</dbReference>
<organism evidence="9">
    <name type="scientific">Thiothrix fructosivorans</name>
    <dbReference type="NCBI Taxonomy" id="111770"/>
    <lineage>
        <taxon>Bacteria</taxon>
        <taxon>Pseudomonadati</taxon>
        <taxon>Pseudomonadota</taxon>
        <taxon>Gammaproteobacteria</taxon>
        <taxon>Thiotrichales</taxon>
        <taxon>Thiotrichaceae</taxon>
        <taxon>Thiothrix</taxon>
    </lineage>
</organism>
<evidence type="ECO:0000256" key="5">
    <source>
        <dbReference type="ARBA" id="ARBA00022694"/>
    </source>
</evidence>
<dbReference type="PANTHER" id="PTHR11735">
    <property type="entry name" value="TRNA N6-ADENOSINE THREONYLCARBAMOYLTRANSFERASE"/>
    <property type="match status" value="1"/>
</dbReference>
<gene>
    <name evidence="9" type="primary">tsaB</name>
    <name evidence="9" type="ORF">J1836_012050</name>
    <name evidence="8" type="ORF">J1836_16660</name>
</gene>
<dbReference type="EMBL" id="CP072748">
    <property type="protein sequence ID" value="QTX09366.1"/>
    <property type="molecule type" value="Genomic_DNA"/>
</dbReference>
<dbReference type="GO" id="GO:0016746">
    <property type="term" value="F:acyltransferase activity"/>
    <property type="evidence" value="ECO:0007669"/>
    <property type="project" value="UniProtKB-KW"/>
</dbReference>
<name>A0A8B0SDE8_9GAMM</name>
<evidence type="ECO:0000313" key="10">
    <source>
        <dbReference type="Proteomes" id="UP000664466"/>
    </source>
</evidence>
<dbReference type="RefSeq" id="WP_207252255.1">
    <property type="nucleotide sequence ID" value="NZ_JAFMPM010000008.1"/>
</dbReference>
<dbReference type="AlphaFoldDB" id="A0A8B0SDE8"/>
<dbReference type="Proteomes" id="UP000664466">
    <property type="component" value="Unassembled WGS sequence"/>
</dbReference>
<comment type="subcellular location">
    <subcellularLocation>
        <location evidence="1">Cytoplasm</location>
    </subcellularLocation>
</comment>
<comment type="similarity">
    <text evidence="2">Belongs to the KAE1 / TsaD family. TsaB subfamily.</text>
</comment>
<reference evidence="8 10" key="1">
    <citation type="submission" date="2021-03" db="EMBL/GenBank/DDBJ databases">
        <title>Draft genome and methylome analysis of Thiotrix fructosivoruns ATCC 49748.</title>
        <authorList>
            <person name="Fomenkov A."/>
            <person name="Grabovich M.Y."/>
            <person name="Roberts R.J."/>
        </authorList>
    </citation>
    <scope>NUCLEOTIDE SEQUENCE [LARGE SCALE GENOMIC DNA]</scope>
    <source>
        <strain evidence="8 10">ATCC 49748</strain>
    </source>
</reference>
<protein>
    <recommendedName>
        <fullName evidence="3">tRNA threonylcarbamoyladenosine biosynthesis protein TsaB</fullName>
    </recommendedName>
    <alternativeName>
        <fullName evidence="6">t(6)A37 threonylcarbamoyladenosine biosynthesis protein TsaB</fullName>
    </alternativeName>
</protein>
<dbReference type="CDD" id="cd24032">
    <property type="entry name" value="ASKHA_NBD_TsaB"/>
    <property type="match status" value="1"/>
</dbReference>
<feature type="domain" description="Gcp-like" evidence="7">
    <location>
        <begin position="30"/>
        <end position="148"/>
    </location>
</feature>
<accession>A0A8B0SDE8</accession>
<dbReference type="Gene3D" id="3.30.420.40">
    <property type="match status" value="2"/>
</dbReference>
<proteinExistence type="inferred from homology"/>
<evidence type="ECO:0000256" key="4">
    <source>
        <dbReference type="ARBA" id="ARBA00022490"/>
    </source>
</evidence>
<keyword evidence="9" id="KW-0012">Acyltransferase</keyword>
<dbReference type="GO" id="GO:0005829">
    <property type="term" value="C:cytosol"/>
    <property type="evidence" value="ECO:0007669"/>
    <property type="project" value="TreeGrafter"/>
</dbReference>
<evidence type="ECO:0000313" key="8">
    <source>
        <dbReference type="EMBL" id="MBO0614533.1"/>
    </source>
</evidence>
<dbReference type="InterPro" id="IPR000905">
    <property type="entry name" value="Gcp-like_dom"/>
</dbReference>
<sequence>MKLLALDTSTEACSAAVYADGATFCEFALTPRAHTQLILPMVETVLAAAGLRLADVDALAVGCGPGAFTGIRIGVGVAQGLAMAADKPVIALSTLAALAQQAYMQHSATQVLVALDARMNEVYWGQYALQDGLMQLQGVEQVCAPADAPLPATTGWFAIGHGWSAYAEALQMRFGDKLSGVDAESLPAAEFMLPLAIAAWQAGRAAAPEEAQPVYLRNKIALTTQERLASQRQGLVA</sequence>
<evidence type="ECO:0000256" key="2">
    <source>
        <dbReference type="ARBA" id="ARBA00010493"/>
    </source>
</evidence>
<dbReference type="PANTHER" id="PTHR11735:SF11">
    <property type="entry name" value="TRNA THREONYLCARBAMOYLADENOSINE BIOSYNTHESIS PROTEIN TSAB"/>
    <property type="match status" value="1"/>
</dbReference>
<keyword evidence="5" id="KW-0819">tRNA processing</keyword>
<dbReference type="Pfam" id="PF00814">
    <property type="entry name" value="TsaD"/>
    <property type="match status" value="1"/>
</dbReference>
<evidence type="ECO:0000256" key="6">
    <source>
        <dbReference type="ARBA" id="ARBA00032446"/>
    </source>
</evidence>
<dbReference type="SUPFAM" id="SSF53067">
    <property type="entry name" value="Actin-like ATPase domain"/>
    <property type="match status" value="2"/>
</dbReference>
<dbReference type="GO" id="GO:0002949">
    <property type="term" value="P:tRNA threonylcarbamoyladenosine modification"/>
    <property type="evidence" value="ECO:0007669"/>
    <property type="project" value="InterPro"/>
</dbReference>
<reference evidence="9" key="2">
    <citation type="submission" date="2021-04" db="EMBL/GenBank/DDBJ databases">
        <title>Complete Genome and methylome analysis of Thiothrix fructosivorans ATCC 49748.</title>
        <authorList>
            <person name="Fomenkov A."/>
            <person name="Sun L."/>
            <person name="Vincze T."/>
            <person name="Grabovich M.Y."/>
            <person name="Roberts R.J."/>
        </authorList>
    </citation>
    <scope>NUCLEOTIDE SEQUENCE</scope>
    <source>
        <strain evidence="9">ATCC 49748</strain>
    </source>
</reference>
<dbReference type="InterPro" id="IPR043129">
    <property type="entry name" value="ATPase_NBD"/>
</dbReference>
<keyword evidence="9" id="KW-0808">Transferase</keyword>
<evidence type="ECO:0000313" key="9">
    <source>
        <dbReference type="EMBL" id="QTX09366.1"/>
    </source>
</evidence>
<evidence type="ECO:0000256" key="3">
    <source>
        <dbReference type="ARBA" id="ARBA00019012"/>
    </source>
</evidence>
<dbReference type="InterPro" id="IPR022496">
    <property type="entry name" value="T6A_TsaB"/>
</dbReference>